<organism evidence="2 3">
    <name type="scientific">Vibrio coralliilyticus</name>
    <dbReference type="NCBI Taxonomy" id="190893"/>
    <lineage>
        <taxon>Bacteria</taxon>
        <taxon>Pseudomonadati</taxon>
        <taxon>Pseudomonadota</taxon>
        <taxon>Gammaproteobacteria</taxon>
        <taxon>Vibrionales</taxon>
        <taxon>Vibrionaceae</taxon>
        <taxon>Vibrio</taxon>
    </lineage>
</organism>
<comment type="caution">
    <text evidence="2">The sequence shown here is derived from an EMBL/GenBank/DDBJ whole genome shotgun (WGS) entry which is preliminary data.</text>
</comment>
<sequence length="142" mass="16038">MRWLFLSMFFWPVSAMSYCYEEAGQRFNVSVPLLKAICFTESSFDKGAINSGNSDGSTDYGLCQINDWWFPKLAKYGITRESLLSDPCENTLVAAWILAGNFEVTSDGWKAVGAYNAGWKKEDEASRQIYIAKVKENLEAMQ</sequence>
<name>A0AAP6ZVR2_9VIBR</name>
<evidence type="ECO:0000259" key="1">
    <source>
        <dbReference type="Pfam" id="PF01464"/>
    </source>
</evidence>
<dbReference type="InterPro" id="IPR008258">
    <property type="entry name" value="Transglycosylase_SLT_dom_1"/>
</dbReference>
<accession>A0AAP6ZVR2</accession>
<dbReference type="AlphaFoldDB" id="A0AAP6ZVR2"/>
<feature type="domain" description="Transglycosylase SLT" evidence="1">
    <location>
        <begin position="19"/>
        <end position="130"/>
    </location>
</feature>
<reference evidence="2 3" key="1">
    <citation type="submission" date="2019-09" db="EMBL/GenBank/DDBJ databases">
        <title>Draft genome sequencing and comparative genomics of hatchery-associated Vibrios.</title>
        <authorList>
            <person name="Kehlet-Delgado H."/>
            <person name="Mueller R.S."/>
        </authorList>
    </citation>
    <scope>NUCLEOTIDE SEQUENCE [LARGE SCALE GENOMIC DNA]</scope>
    <source>
        <strain evidence="2 3">09-121-3</strain>
    </source>
</reference>
<evidence type="ECO:0000313" key="3">
    <source>
        <dbReference type="Proteomes" id="UP000576645"/>
    </source>
</evidence>
<dbReference type="RefSeq" id="WP_171353787.1">
    <property type="nucleotide sequence ID" value="NZ_VTXP01000015.1"/>
</dbReference>
<dbReference type="Pfam" id="PF01464">
    <property type="entry name" value="SLT"/>
    <property type="match status" value="1"/>
</dbReference>
<gene>
    <name evidence="2" type="ORF">F0238_21420</name>
</gene>
<dbReference type="CDD" id="cd13400">
    <property type="entry name" value="LT_IagB-like"/>
    <property type="match status" value="1"/>
</dbReference>
<dbReference type="Gene3D" id="1.10.530.10">
    <property type="match status" value="1"/>
</dbReference>
<proteinExistence type="predicted"/>
<dbReference type="SUPFAM" id="SSF53955">
    <property type="entry name" value="Lysozyme-like"/>
    <property type="match status" value="1"/>
</dbReference>
<dbReference type="Proteomes" id="UP000576645">
    <property type="component" value="Unassembled WGS sequence"/>
</dbReference>
<evidence type="ECO:0000313" key="2">
    <source>
        <dbReference type="EMBL" id="NOJ25289.1"/>
    </source>
</evidence>
<dbReference type="EMBL" id="VTXP01000015">
    <property type="protein sequence ID" value="NOJ25289.1"/>
    <property type="molecule type" value="Genomic_DNA"/>
</dbReference>
<dbReference type="InterPro" id="IPR023346">
    <property type="entry name" value="Lysozyme-like_dom_sf"/>
</dbReference>
<protein>
    <submittedName>
        <fullName evidence="2">Lytic transglycosylase domain-containing protein</fullName>
    </submittedName>
</protein>